<evidence type="ECO:0000259" key="6">
    <source>
        <dbReference type="PROSITE" id="PS50086"/>
    </source>
</evidence>
<evidence type="ECO:0000256" key="2">
    <source>
        <dbReference type="ARBA" id="ARBA00022553"/>
    </source>
</evidence>
<feature type="coiled-coil region" evidence="4">
    <location>
        <begin position="342"/>
        <end position="390"/>
    </location>
</feature>
<reference evidence="7 9" key="2">
    <citation type="journal article" date="2013" name="Nature">
        <title>Insights into bilaterian evolution from three spiralian genomes.</title>
        <authorList>
            <person name="Simakov O."/>
            <person name="Marletaz F."/>
            <person name="Cho S.J."/>
            <person name="Edsinger-Gonzales E."/>
            <person name="Havlak P."/>
            <person name="Hellsten U."/>
            <person name="Kuo D.H."/>
            <person name="Larsson T."/>
            <person name="Lv J."/>
            <person name="Arendt D."/>
            <person name="Savage R."/>
            <person name="Osoegawa K."/>
            <person name="de Jong P."/>
            <person name="Grimwood J."/>
            <person name="Chapman J.A."/>
            <person name="Shapiro H."/>
            <person name="Aerts A."/>
            <person name="Otillar R.P."/>
            <person name="Terry A.Y."/>
            <person name="Boore J.L."/>
            <person name="Grigoriev I.V."/>
            <person name="Lindberg D.R."/>
            <person name="Seaver E.C."/>
            <person name="Weisblat D.A."/>
            <person name="Putnam N.H."/>
            <person name="Rokhsar D.S."/>
        </authorList>
    </citation>
    <scope>NUCLEOTIDE SEQUENCE</scope>
    <source>
        <strain evidence="7 9">I ESC-2004</strain>
    </source>
</reference>
<dbReference type="PANTHER" id="PTHR47219:SF22">
    <property type="entry name" value="RAB-GAP TBC DOMAIN-CONTAINING PROTEIN"/>
    <property type="match status" value="1"/>
</dbReference>
<dbReference type="FunFam" id="1.10.472.80:FF:000002">
    <property type="entry name" value="Ecotropic viral integration site 5"/>
    <property type="match status" value="1"/>
</dbReference>
<sequence>MLEADQKSLQTLTPSPIHKHKSRQCNGGSAIGHSRTASISSVISNASISSNISGFNNIEEDAATPDDLWNLWGRITSDWDNIARKKASYIKELVRKGVPHHFRGIVWQLLCNSHVSPAKAKYAEYLKMSSPCEKTIRRDITRTYPDLDFFKEKNGLGQESLFNVMKAYSLHDREVGYCQGSAFIVGLVLMQMPEEEAFAVLVQFMQEYKMRELFKPSMAELGLCMFQLECMIQEHLPSLYQHFQAQGFSVSMFASSWFLTLFATSLSLAVTCRIFDVFLSEGLEMIFRVGFAILQMSASELLRRDMEGMIKFLQKEVPFIVEQDPDALFNTAYVVKYNVKKMKKLEKEYNTLKSKEQEEQVELRRLRTENRLLRQRVENLEKETATLADRLIQDQVKHAQREEEMYAVKRELSVANKHSSQVNQKLIEVTDQLQVNRVRTHSHSQSAPAGVSSSEFSEISSVRDANTVEKAKDDQIEVLQQELVEVRHRESEALSTIKELKHKIQELENTNSQLQTEPSSQLQSLQEELIACKLREAESNLSLKELQQKVLDLEKHYLVSVSGGEVSFNCDLTLFQKFVEKSSAIPPSGKAGKHKFEQLQEDLMALRIREANALAEVKEVKQQVMELQTDNHINERQIKRTETEIDRLSAQVEDHQSEKKALEKVVKDLERKLGNQSERRKEDDMMLKIKDAEHSQMIAEMRNRVAELEIENQELITAGQLRGKGDKEDYENTIVDLKEEVTQNSMHTPEVLTSSICRSCS</sequence>
<dbReference type="InterPro" id="IPR050302">
    <property type="entry name" value="Rab_GAP_TBC_domain"/>
</dbReference>
<dbReference type="GO" id="GO:0005096">
    <property type="term" value="F:GTPase activator activity"/>
    <property type="evidence" value="ECO:0007669"/>
    <property type="project" value="UniProtKB-KW"/>
</dbReference>
<keyword evidence="1" id="KW-0343">GTPase activation</keyword>
<keyword evidence="2" id="KW-0597">Phosphoprotein</keyword>
<dbReference type="SMART" id="SM00164">
    <property type="entry name" value="TBC"/>
    <property type="match status" value="1"/>
</dbReference>
<dbReference type="OrthoDB" id="295078at2759"/>
<evidence type="ECO:0000256" key="4">
    <source>
        <dbReference type="SAM" id="Coils"/>
    </source>
</evidence>
<name>R7U1W7_CAPTE</name>
<dbReference type="SUPFAM" id="SSF47923">
    <property type="entry name" value="Ypt/Rab-GAP domain of gyp1p"/>
    <property type="match status" value="2"/>
</dbReference>
<dbReference type="FunFam" id="1.10.8.270:FF:000003">
    <property type="entry name" value="Ecotropic viral integration site 5"/>
    <property type="match status" value="1"/>
</dbReference>
<dbReference type="GO" id="GO:0031267">
    <property type="term" value="F:small GTPase binding"/>
    <property type="evidence" value="ECO:0007669"/>
    <property type="project" value="TreeGrafter"/>
</dbReference>
<reference evidence="9" key="1">
    <citation type="submission" date="2012-12" db="EMBL/GenBank/DDBJ databases">
        <authorList>
            <person name="Hellsten U."/>
            <person name="Grimwood J."/>
            <person name="Chapman J.A."/>
            <person name="Shapiro H."/>
            <person name="Aerts A."/>
            <person name="Otillar R.P."/>
            <person name="Terry A.Y."/>
            <person name="Boore J.L."/>
            <person name="Simakov O."/>
            <person name="Marletaz F."/>
            <person name="Cho S.-J."/>
            <person name="Edsinger-Gonzales E."/>
            <person name="Havlak P."/>
            <person name="Kuo D.-H."/>
            <person name="Larsson T."/>
            <person name="Lv J."/>
            <person name="Arendt D."/>
            <person name="Savage R."/>
            <person name="Osoegawa K."/>
            <person name="de Jong P."/>
            <person name="Lindberg D.R."/>
            <person name="Seaver E.C."/>
            <person name="Weisblat D.A."/>
            <person name="Putnam N.H."/>
            <person name="Grigoriev I.V."/>
            <person name="Rokhsar D.S."/>
        </authorList>
    </citation>
    <scope>NUCLEOTIDE SEQUENCE</scope>
    <source>
        <strain evidence="9">I ESC-2004</strain>
    </source>
</reference>
<dbReference type="STRING" id="283909.R7U1W7"/>
<protein>
    <recommendedName>
        <fullName evidence="6">Rab-GAP TBC domain-containing protein</fullName>
    </recommendedName>
</protein>
<dbReference type="EMBL" id="KB308499">
    <property type="protein sequence ID" value="ELT97661.1"/>
    <property type="molecule type" value="Genomic_DNA"/>
</dbReference>
<dbReference type="OMA" id="LWGHIVA"/>
<keyword evidence="3 4" id="KW-0175">Coiled coil</keyword>
<dbReference type="PANTHER" id="PTHR47219">
    <property type="entry name" value="RAB GTPASE-ACTIVATING PROTEIN 1-LIKE"/>
    <property type="match status" value="1"/>
</dbReference>
<dbReference type="InterPro" id="IPR000195">
    <property type="entry name" value="Rab-GAP-TBC_dom"/>
</dbReference>
<evidence type="ECO:0000313" key="9">
    <source>
        <dbReference type="Proteomes" id="UP000014760"/>
    </source>
</evidence>
<gene>
    <name evidence="7" type="ORF">CAPTEDRAFT_174722</name>
</gene>
<dbReference type="AlphaFoldDB" id="R7U1W7"/>
<dbReference type="InterPro" id="IPR035969">
    <property type="entry name" value="Rab-GAP_TBC_sf"/>
</dbReference>
<dbReference type="PROSITE" id="PS50086">
    <property type="entry name" value="TBC_RABGAP"/>
    <property type="match status" value="1"/>
</dbReference>
<dbReference type="Pfam" id="PF00566">
    <property type="entry name" value="RabGAP-TBC"/>
    <property type="match status" value="1"/>
</dbReference>
<evidence type="ECO:0000256" key="1">
    <source>
        <dbReference type="ARBA" id="ARBA00022468"/>
    </source>
</evidence>
<dbReference type="HOGENOM" id="CLU_005350_6_0_1"/>
<reference evidence="8" key="3">
    <citation type="submission" date="2015-06" db="UniProtKB">
        <authorList>
            <consortium name="EnsemblMetazoa"/>
        </authorList>
    </citation>
    <scope>IDENTIFICATION</scope>
</reference>
<dbReference type="Gene3D" id="1.10.472.80">
    <property type="entry name" value="Ypt/Rab-GAP domain of gyp1p, domain 3"/>
    <property type="match status" value="1"/>
</dbReference>
<proteinExistence type="predicted"/>
<evidence type="ECO:0000256" key="3">
    <source>
        <dbReference type="ARBA" id="ARBA00023054"/>
    </source>
</evidence>
<dbReference type="FunCoup" id="R7U1W7">
    <property type="interactions" value="1047"/>
</dbReference>
<organism evidence="7">
    <name type="scientific">Capitella teleta</name>
    <name type="common">Polychaete worm</name>
    <dbReference type="NCBI Taxonomy" id="283909"/>
    <lineage>
        <taxon>Eukaryota</taxon>
        <taxon>Metazoa</taxon>
        <taxon>Spiralia</taxon>
        <taxon>Lophotrochozoa</taxon>
        <taxon>Annelida</taxon>
        <taxon>Polychaeta</taxon>
        <taxon>Sedentaria</taxon>
        <taxon>Scolecida</taxon>
        <taxon>Capitellidae</taxon>
        <taxon>Capitella</taxon>
    </lineage>
</organism>
<evidence type="ECO:0000313" key="8">
    <source>
        <dbReference type="EnsemblMetazoa" id="CapteP174722"/>
    </source>
</evidence>
<dbReference type="EMBL" id="AMQN01010772">
    <property type="status" value="NOT_ANNOTATED_CDS"/>
    <property type="molecule type" value="Genomic_DNA"/>
</dbReference>
<dbReference type="Gene3D" id="1.10.8.270">
    <property type="entry name" value="putative rabgap domain of human tbc1 domain family member 14 like domains"/>
    <property type="match status" value="1"/>
</dbReference>
<accession>R7U1W7</accession>
<feature type="coiled-coil region" evidence="4">
    <location>
        <begin position="490"/>
        <end position="517"/>
    </location>
</feature>
<dbReference type="Proteomes" id="UP000014760">
    <property type="component" value="Unassembled WGS sequence"/>
</dbReference>
<evidence type="ECO:0000256" key="5">
    <source>
        <dbReference type="SAM" id="MobiDB-lite"/>
    </source>
</evidence>
<evidence type="ECO:0000313" key="7">
    <source>
        <dbReference type="EMBL" id="ELT97661.1"/>
    </source>
</evidence>
<dbReference type="Gene3D" id="1.10.10.750">
    <property type="entry name" value="Ypt/Rab-GAP domain of gyp1p, domain 1"/>
    <property type="match status" value="1"/>
</dbReference>
<dbReference type="FunFam" id="1.10.10.750:FF:000003">
    <property type="entry name" value="GTPase activating protein (Evi5)"/>
    <property type="match status" value="1"/>
</dbReference>
<feature type="coiled-coil region" evidence="4">
    <location>
        <begin position="596"/>
        <end position="718"/>
    </location>
</feature>
<feature type="domain" description="Rab-GAP TBC" evidence="6">
    <location>
        <begin position="97"/>
        <end position="282"/>
    </location>
</feature>
<dbReference type="EnsemblMetazoa" id="CapteT174722">
    <property type="protein sequence ID" value="CapteP174722"/>
    <property type="gene ID" value="CapteG174722"/>
</dbReference>
<keyword evidence="9" id="KW-1185">Reference proteome</keyword>
<feature type="region of interest" description="Disordered" evidence="5">
    <location>
        <begin position="1"/>
        <end position="32"/>
    </location>
</feature>